<dbReference type="Gene3D" id="1.20.5.170">
    <property type="match status" value="1"/>
</dbReference>
<dbReference type="InterPro" id="IPR008635">
    <property type="entry name" value="Coiled_stalk_dom"/>
</dbReference>
<name>A0A9X3R8G0_ALCXX</name>
<dbReference type="AlphaFoldDB" id="A0A9X3R8G0"/>
<feature type="domain" description="Trimeric autotransporter adhesin YadA-like stalk" evidence="2">
    <location>
        <begin position="24"/>
        <end position="64"/>
    </location>
</feature>
<dbReference type="Pfam" id="PF05662">
    <property type="entry name" value="YadA_stalk"/>
    <property type="match status" value="1"/>
</dbReference>
<feature type="non-terminal residue" evidence="3">
    <location>
        <position position="224"/>
    </location>
</feature>
<accession>A0A9X3R8G0</accession>
<organism evidence="3 4">
    <name type="scientific">Alcaligenes xylosoxydans xylosoxydans</name>
    <name type="common">Achromobacter xylosoxidans</name>
    <dbReference type="NCBI Taxonomy" id="85698"/>
    <lineage>
        <taxon>Bacteria</taxon>
        <taxon>Pseudomonadati</taxon>
        <taxon>Pseudomonadota</taxon>
        <taxon>Betaproteobacteria</taxon>
        <taxon>Burkholderiales</taxon>
        <taxon>Alcaligenaceae</taxon>
        <taxon>Achromobacter</taxon>
    </lineage>
</organism>
<keyword evidence="1" id="KW-0175">Coiled coil</keyword>
<dbReference type="EMBL" id="JAPZVI010000105">
    <property type="protein sequence ID" value="MCZ8406143.1"/>
    <property type="molecule type" value="Genomic_DNA"/>
</dbReference>
<proteinExistence type="predicted"/>
<dbReference type="Gene3D" id="2.150.10.10">
    <property type="entry name" value="Serralysin-like metalloprotease, C-terminal"/>
    <property type="match status" value="1"/>
</dbReference>
<evidence type="ECO:0000259" key="2">
    <source>
        <dbReference type="Pfam" id="PF05662"/>
    </source>
</evidence>
<sequence length="224" mass="21528">RNALMWDPSQKTYSATHADGAQNRISNVAAGVASTDAVNKGQLDGVGQAAADAQQAAAGAQRTADAAQGAAASAQQASAAAQATAADAKAVADAARATAADAQRKADAADAKLAGIGDGETVVGKIDQAVQAAADKSDRNAGEALAAALGGGSTVGADGKASAPAYAVSQVGGDGAVTAPAPATTVGAAVAALDANVLKVNERVSAQGNDLDVLKQDVGNLRDD</sequence>
<feature type="coiled-coil region" evidence="1">
    <location>
        <begin position="85"/>
        <end position="112"/>
    </location>
</feature>
<evidence type="ECO:0000313" key="4">
    <source>
        <dbReference type="Proteomes" id="UP001141992"/>
    </source>
</evidence>
<dbReference type="InterPro" id="IPR011049">
    <property type="entry name" value="Serralysin-like_metalloprot_C"/>
</dbReference>
<gene>
    <name evidence="3" type="ORF">O9570_32225</name>
</gene>
<protein>
    <recommendedName>
        <fullName evidence="2">Trimeric autotransporter adhesin YadA-like stalk domain-containing protein</fullName>
    </recommendedName>
</protein>
<dbReference type="SUPFAM" id="SSF101967">
    <property type="entry name" value="Adhesin YadA, collagen-binding domain"/>
    <property type="match status" value="1"/>
</dbReference>
<dbReference type="Proteomes" id="UP001141992">
    <property type="component" value="Unassembled WGS sequence"/>
</dbReference>
<feature type="non-terminal residue" evidence="3">
    <location>
        <position position="1"/>
    </location>
</feature>
<evidence type="ECO:0000313" key="3">
    <source>
        <dbReference type="EMBL" id="MCZ8406143.1"/>
    </source>
</evidence>
<evidence type="ECO:0000256" key="1">
    <source>
        <dbReference type="SAM" id="Coils"/>
    </source>
</evidence>
<comment type="caution">
    <text evidence="3">The sequence shown here is derived from an EMBL/GenBank/DDBJ whole genome shotgun (WGS) entry which is preliminary data.</text>
</comment>
<reference evidence="3" key="1">
    <citation type="submission" date="2022-12" db="EMBL/GenBank/DDBJ databases">
        <authorList>
            <person name="Voronina O.L."/>
            <person name="Kunda M.S."/>
            <person name="Ryzhova N."/>
            <person name="Aksenova E.I."/>
        </authorList>
    </citation>
    <scope>NUCLEOTIDE SEQUENCE</scope>
    <source>
        <strain evidence="3">SCCH136:Ach223948</strain>
    </source>
</reference>